<keyword evidence="4" id="KW-1185">Reference proteome</keyword>
<gene>
    <name evidence="3" type="ORF">PanWU01x14_364400</name>
</gene>
<evidence type="ECO:0000313" key="3">
    <source>
        <dbReference type="EMBL" id="PON32065.1"/>
    </source>
</evidence>
<dbReference type="Proteomes" id="UP000237105">
    <property type="component" value="Unassembled WGS sequence"/>
</dbReference>
<reference evidence="4" key="1">
    <citation type="submission" date="2016-06" db="EMBL/GenBank/DDBJ databases">
        <title>Parallel loss of symbiosis genes in relatives of nitrogen-fixing non-legume Parasponia.</title>
        <authorList>
            <person name="Van Velzen R."/>
            <person name="Holmer R."/>
            <person name="Bu F."/>
            <person name="Rutten L."/>
            <person name="Van Zeijl A."/>
            <person name="Liu W."/>
            <person name="Santuari L."/>
            <person name="Cao Q."/>
            <person name="Sharma T."/>
            <person name="Shen D."/>
            <person name="Roswanjaya Y."/>
            <person name="Wardhani T."/>
            <person name="Kalhor M.S."/>
            <person name="Jansen J."/>
            <person name="Van den Hoogen J."/>
            <person name="Gungor B."/>
            <person name="Hartog M."/>
            <person name="Hontelez J."/>
            <person name="Verver J."/>
            <person name="Yang W.-C."/>
            <person name="Schijlen E."/>
            <person name="Repin R."/>
            <person name="Schilthuizen M."/>
            <person name="Schranz E."/>
            <person name="Heidstra R."/>
            <person name="Miyata K."/>
            <person name="Fedorova E."/>
            <person name="Kohlen W."/>
            <person name="Bisseling T."/>
            <person name="Smit S."/>
            <person name="Geurts R."/>
        </authorList>
    </citation>
    <scope>NUCLEOTIDE SEQUENCE [LARGE SCALE GENOMIC DNA]</scope>
    <source>
        <strain evidence="4">cv. WU1-14</strain>
    </source>
</reference>
<dbReference type="AlphaFoldDB" id="A0A2P5A697"/>
<evidence type="ECO:0000259" key="2">
    <source>
        <dbReference type="Pfam" id="PF14303"/>
    </source>
</evidence>
<sequence>NPKCEVRLSTVNPTPESPASPGLSSFSRNLDDVDFSGNSSQRPVKKAKLKKYIDKQMWSTLNNLKKNRQITDMLKKANLDRWKQLDIQRQNLARRERKEENNILFLDLEFYLNQNLREFFSS</sequence>
<dbReference type="OrthoDB" id="1751762at2759"/>
<comment type="caution">
    <text evidence="3">The sequence shown here is derived from an EMBL/GenBank/DDBJ whole genome shotgun (WGS) entry which is preliminary data.</text>
</comment>
<name>A0A2P5A697_PARAD</name>
<feature type="domain" description="No apical meristem-associated C-terminal" evidence="2">
    <location>
        <begin position="10"/>
        <end position="120"/>
    </location>
</feature>
<accession>A0A2P5A697</accession>
<feature type="region of interest" description="Disordered" evidence="1">
    <location>
        <begin position="1"/>
        <end position="28"/>
    </location>
</feature>
<feature type="non-terminal residue" evidence="3">
    <location>
        <position position="1"/>
    </location>
</feature>
<dbReference type="EMBL" id="JXTB01000872">
    <property type="protein sequence ID" value="PON32065.1"/>
    <property type="molecule type" value="Genomic_DNA"/>
</dbReference>
<evidence type="ECO:0000313" key="4">
    <source>
        <dbReference type="Proteomes" id="UP000237105"/>
    </source>
</evidence>
<proteinExistence type="predicted"/>
<protein>
    <submittedName>
        <fullName evidence="3">No apical meristem-associated, C-terminal domain containing protein</fullName>
    </submittedName>
</protein>
<dbReference type="Pfam" id="PF14303">
    <property type="entry name" value="NAM-associated"/>
    <property type="match status" value="1"/>
</dbReference>
<evidence type="ECO:0000256" key="1">
    <source>
        <dbReference type="SAM" id="MobiDB-lite"/>
    </source>
</evidence>
<dbReference type="InterPro" id="IPR029466">
    <property type="entry name" value="NAM-associated_C"/>
</dbReference>
<organism evidence="3 4">
    <name type="scientific">Parasponia andersonii</name>
    <name type="common">Sponia andersonii</name>
    <dbReference type="NCBI Taxonomy" id="3476"/>
    <lineage>
        <taxon>Eukaryota</taxon>
        <taxon>Viridiplantae</taxon>
        <taxon>Streptophyta</taxon>
        <taxon>Embryophyta</taxon>
        <taxon>Tracheophyta</taxon>
        <taxon>Spermatophyta</taxon>
        <taxon>Magnoliopsida</taxon>
        <taxon>eudicotyledons</taxon>
        <taxon>Gunneridae</taxon>
        <taxon>Pentapetalae</taxon>
        <taxon>rosids</taxon>
        <taxon>fabids</taxon>
        <taxon>Rosales</taxon>
        <taxon>Cannabaceae</taxon>
        <taxon>Parasponia</taxon>
    </lineage>
</organism>